<dbReference type="EMBL" id="LAZR01041602">
    <property type="protein sequence ID" value="KKL11559.1"/>
    <property type="molecule type" value="Genomic_DNA"/>
</dbReference>
<protein>
    <submittedName>
        <fullName evidence="1">Uncharacterized protein</fullName>
    </submittedName>
</protein>
<evidence type="ECO:0000313" key="1">
    <source>
        <dbReference type="EMBL" id="KKL11559.1"/>
    </source>
</evidence>
<comment type="caution">
    <text evidence="1">The sequence shown here is derived from an EMBL/GenBank/DDBJ whole genome shotgun (WGS) entry which is preliminary data.</text>
</comment>
<proteinExistence type="predicted"/>
<name>A0A0F9APN0_9ZZZZ</name>
<accession>A0A0F9APN0</accession>
<sequence length="383" mass="44055">MGKSIQQLQAERIQVQERYEVKQRAVREGQVKFRRGEITARRLDGLEKNLDREEDIRTREFVRIDKEINDFAIRAAGASTARQKERKEETVGGVSRRFQELQFGKEAIARDVARAEQKFRTIVTPRGAVRVPEGTTPEEAEQAAQLVGSGLSAEEKIRIVRREGAIAEGVRRKTQADTAAEQRLIIEKEIEERRRRRALRIKLEDERDTRIIKKIQKGIGLFGIPITVSKKKFEEIKERLRQKEERELFERLGFEVSKEKGEVRAVKPEVEIVIKQGAILEAKGRVTGVELAPEFIGGIPEPKKEEEPEPTFKERFTGFIPELLATPAIFLETILKKTFENAKKLPSALPDPWYHQLAWLFHRRSFYAAAHFPSPVFRLLTSA</sequence>
<feature type="non-terminal residue" evidence="1">
    <location>
        <position position="383"/>
    </location>
</feature>
<gene>
    <name evidence="1" type="ORF">LCGC14_2544600</name>
</gene>
<reference evidence="1" key="1">
    <citation type="journal article" date="2015" name="Nature">
        <title>Complex archaea that bridge the gap between prokaryotes and eukaryotes.</title>
        <authorList>
            <person name="Spang A."/>
            <person name="Saw J.H."/>
            <person name="Jorgensen S.L."/>
            <person name="Zaremba-Niedzwiedzka K."/>
            <person name="Martijn J."/>
            <person name="Lind A.E."/>
            <person name="van Eijk R."/>
            <person name="Schleper C."/>
            <person name="Guy L."/>
            <person name="Ettema T.J."/>
        </authorList>
    </citation>
    <scope>NUCLEOTIDE SEQUENCE</scope>
</reference>
<organism evidence="1">
    <name type="scientific">marine sediment metagenome</name>
    <dbReference type="NCBI Taxonomy" id="412755"/>
    <lineage>
        <taxon>unclassified sequences</taxon>
        <taxon>metagenomes</taxon>
        <taxon>ecological metagenomes</taxon>
    </lineage>
</organism>
<dbReference type="AlphaFoldDB" id="A0A0F9APN0"/>